<dbReference type="InterPro" id="IPR050341">
    <property type="entry name" value="PP1_catalytic_subunit"/>
</dbReference>
<evidence type="ECO:0000256" key="2">
    <source>
        <dbReference type="ARBA" id="ARBA00022723"/>
    </source>
</evidence>
<evidence type="ECO:0000313" key="7">
    <source>
        <dbReference type="WBParaSite" id="SVE_1649100.1"/>
    </source>
</evidence>
<dbReference type="GO" id="GO:0046872">
    <property type="term" value="F:metal ion binding"/>
    <property type="evidence" value="ECO:0007669"/>
    <property type="project" value="UniProtKB-KW"/>
</dbReference>
<reference evidence="6" key="1">
    <citation type="submission" date="2014-07" db="EMBL/GenBank/DDBJ databases">
        <authorList>
            <person name="Martin A.A"/>
            <person name="De Silva N."/>
        </authorList>
    </citation>
    <scope>NUCLEOTIDE SEQUENCE</scope>
</reference>
<dbReference type="InterPro" id="IPR029052">
    <property type="entry name" value="Metallo-depent_PP-like"/>
</dbReference>
<keyword evidence="5" id="KW-0464">Manganese</keyword>
<dbReference type="PANTHER" id="PTHR11668">
    <property type="entry name" value="SERINE/THREONINE PROTEIN PHOSPHATASE"/>
    <property type="match status" value="1"/>
</dbReference>
<dbReference type="Gene3D" id="3.60.21.10">
    <property type="match status" value="1"/>
</dbReference>
<dbReference type="WBParaSite" id="SVE_1649100.1">
    <property type="protein sequence ID" value="SVE_1649100.1"/>
    <property type="gene ID" value="SVE_1649100"/>
</dbReference>
<protein>
    <recommendedName>
        <fullName evidence="1">protein-serine/threonine phosphatase</fullName>
        <ecNumber evidence="1">3.1.3.16</ecNumber>
    </recommendedName>
</protein>
<dbReference type="EC" id="3.1.3.16" evidence="1"/>
<keyword evidence="6" id="KW-1185">Reference proteome</keyword>
<dbReference type="PANTHER" id="PTHR11668:SF300">
    <property type="entry name" value="SERINE_THREONINE-PROTEIN PHOSPHATASE"/>
    <property type="match status" value="1"/>
</dbReference>
<reference evidence="7" key="2">
    <citation type="submission" date="2015-08" db="UniProtKB">
        <authorList>
            <consortium name="WormBaseParasite"/>
        </authorList>
    </citation>
    <scope>IDENTIFICATION</scope>
</reference>
<dbReference type="GO" id="GO:0005737">
    <property type="term" value="C:cytoplasm"/>
    <property type="evidence" value="ECO:0007669"/>
    <property type="project" value="TreeGrafter"/>
</dbReference>
<organism evidence="6 7">
    <name type="scientific">Strongyloides venezuelensis</name>
    <name type="common">Threadworm</name>
    <dbReference type="NCBI Taxonomy" id="75913"/>
    <lineage>
        <taxon>Eukaryota</taxon>
        <taxon>Metazoa</taxon>
        <taxon>Ecdysozoa</taxon>
        <taxon>Nematoda</taxon>
        <taxon>Chromadorea</taxon>
        <taxon>Rhabditida</taxon>
        <taxon>Tylenchina</taxon>
        <taxon>Panagrolaimomorpha</taxon>
        <taxon>Strongyloidoidea</taxon>
        <taxon>Strongyloididae</taxon>
        <taxon>Strongyloides</taxon>
    </lineage>
</organism>
<evidence type="ECO:0000256" key="3">
    <source>
        <dbReference type="ARBA" id="ARBA00022801"/>
    </source>
</evidence>
<evidence type="ECO:0000256" key="5">
    <source>
        <dbReference type="ARBA" id="ARBA00023211"/>
    </source>
</evidence>
<dbReference type="GO" id="GO:0005634">
    <property type="term" value="C:nucleus"/>
    <property type="evidence" value="ECO:0007669"/>
    <property type="project" value="TreeGrafter"/>
</dbReference>
<dbReference type="SUPFAM" id="SSF56300">
    <property type="entry name" value="Metallo-dependent phosphatases"/>
    <property type="match status" value="1"/>
</dbReference>
<keyword evidence="4" id="KW-0904">Protein phosphatase</keyword>
<accession>A0A0K0FVX3</accession>
<dbReference type="Proteomes" id="UP000035680">
    <property type="component" value="Unassembled WGS sequence"/>
</dbReference>
<evidence type="ECO:0000256" key="1">
    <source>
        <dbReference type="ARBA" id="ARBA00013081"/>
    </source>
</evidence>
<evidence type="ECO:0000256" key="4">
    <source>
        <dbReference type="ARBA" id="ARBA00022912"/>
    </source>
</evidence>
<dbReference type="STRING" id="75913.A0A0K0FVX3"/>
<dbReference type="AlphaFoldDB" id="A0A0K0FVX3"/>
<sequence length="102" mass="11328">MEKSITGAVTESLVSTQGNKSRMLTMAQVDKYLEQLLQTVLGPQYSILFKEEDIVLITSEVNKVFCSQDVLLELEPPLKICGDIHSPFGDLLRLFGLNGFPP</sequence>
<name>A0A0K0FVX3_STRVS</name>
<proteinExistence type="predicted"/>
<keyword evidence="3" id="KW-0378">Hydrolase</keyword>
<evidence type="ECO:0000313" key="6">
    <source>
        <dbReference type="Proteomes" id="UP000035680"/>
    </source>
</evidence>
<dbReference type="GO" id="GO:0004722">
    <property type="term" value="F:protein serine/threonine phosphatase activity"/>
    <property type="evidence" value="ECO:0007669"/>
    <property type="project" value="UniProtKB-EC"/>
</dbReference>
<keyword evidence="2" id="KW-0479">Metal-binding</keyword>